<evidence type="ECO:0000256" key="5">
    <source>
        <dbReference type="ARBA" id="ARBA00023163"/>
    </source>
</evidence>
<evidence type="ECO:0000256" key="6">
    <source>
        <dbReference type="ARBA" id="ARBA00029628"/>
    </source>
</evidence>
<evidence type="ECO:0000313" key="8">
    <source>
        <dbReference type="EMBL" id="MBC9248549.1"/>
    </source>
</evidence>
<dbReference type="SUPFAM" id="SSF50118">
    <property type="entry name" value="Cell growth inhibitor/plasmid maintenance toxic component"/>
    <property type="match status" value="1"/>
</dbReference>
<dbReference type="GO" id="GO:0006276">
    <property type="term" value="P:plasmid maintenance"/>
    <property type="evidence" value="ECO:0007669"/>
    <property type="project" value="InterPro"/>
</dbReference>
<dbReference type="Gene3D" id="2.30.30.110">
    <property type="match status" value="1"/>
</dbReference>
<dbReference type="AlphaFoldDB" id="A0A926GJW3"/>
<organism evidence="8 9">
    <name type="scientific">Paracoccus amoyensis</name>
    <dbReference type="NCBI Taxonomy" id="2760093"/>
    <lineage>
        <taxon>Bacteria</taxon>
        <taxon>Pseudomonadati</taxon>
        <taxon>Pseudomonadota</taxon>
        <taxon>Alphaproteobacteria</taxon>
        <taxon>Rhodobacterales</taxon>
        <taxon>Paracoccaceae</taxon>
        <taxon>Paracoccus</taxon>
    </lineage>
</organism>
<evidence type="ECO:0000256" key="4">
    <source>
        <dbReference type="ARBA" id="ARBA00023015"/>
    </source>
</evidence>
<keyword evidence="9" id="KW-1185">Reference proteome</keyword>
<dbReference type="Pfam" id="PF01845">
    <property type="entry name" value="CcdB"/>
    <property type="match status" value="1"/>
</dbReference>
<evidence type="ECO:0000313" key="9">
    <source>
        <dbReference type="Proteomes" id="UP000608594"/>
    </source>
</evidence>
<name>A0A926GJW3_9RHOB</name>
<evidence type="ECO:0000256" key="2">
    <source>
        <dbReference type="ARBA" id="ARBA00015075"/>
    </source>
</evidence>
<comment type="similarity">
    <text evidence="1">Belongs to the CcdB toxin family.</text>
</comment>
<dbReference type="GO" id="GO:0008657">
    <property type="term" value="F:DNA topoisomerase type II (double strand cut, ATP-hydrolyzing) inhibitor activity"/>
    <property type="evidence" value="ECO:0007669"/>
    <property type="project" value="InterPro"/>
</dbReference>
<sequence length="99" mass="10739">MARYDVYANPDGPGYLLDVQADLLDGLNTRIVVPLMPRDNAPVPARRLNPVFRIADQPHVMVTQFLAAIPRSALAAPVTNLAAHDTDIGNALDMVFVGF</sequence>
<dbReference type="EMBL" id="JACOQL010000008">
    <property type="protein sequence ID" value="MBC9248549.1"/>
    <property type="molecule type" value="Genomic_DNA"/>
</dbReference>
<evidence type="ECO:0000256" key="7">
    <source>
        <dbReference type="ARBA" id="ARBA00033135"/>
    </source>
</evidence>
<accession>A0A926GJW3</accession>
<proteinExistence type="inferred from homology"/>
<evidence type="ECO:0000256" key="1">
    <source>
        <dbReference type="ARBA" id="ARBA00005230"/>
    </source>
</evidence>
<keyword evidence="4" id="KW-0805">Transcription regulation</keyword>
<dbReference type="InterPro" id="IPR002712">
    <property type="entry name" value="CcdB"/>
</dbReference>
<gene>
    <name evidence="8" type="ORF">H4P12_17950</name>
</gene>
<dbReference type="RefSeq" id="WP_187795010.1">
    <property type="nucleotide sequence ID" value="NZ_JACOQL010000008.1"/>
</dbReference>
<keyword evidence="5" id="KW-0804">Transcription</keyword>
<dbReference type="Proteomes" id="UP000608594">
    <property type="component" value="Unassembled WGS sequence"/>
</dbReference>
<keyword evidence="3" id="KW-0678">Repressor</keyword>
<protein>
    <recommendedName>
        <fullName evidence="2">Toxin CcdB</fullName>
    </recommendedName>
    <alternativeName>
        <fullName evidence="7">Cytotoxic protein CcdB</fullName>
    </alternativeName>
    <alternativeName>
        <fullName evidence="6">Protein LetD</fullName>
    </alternativeName>
</protein>
<dbReference type="InterPro" id="IPR011067">
    <property type="entry name" value="Plasmid_toxin/cell-grow_inhib"/>
</dbReference>
<comment type="caution">
    <text evidence="8">The sequence shown here is derived from an EMBL/GenBank/DDBJ whole genome shotgun (WGS) entry which is preliminary data.</text>
</comment>
<reference evidence="8" key="1">
    <citation type="submission" date="2020-08" db="EMBL/GenBank/DDBJ databases">
        <title>Paracoccus amoyensis sp. nov., isolated from the surface seawater at coast of Xiamen, Fujian.</title>
        <authorList>
            <person name="Lyu L."/>
        </authorList>
    </citation>
    <scope>NUCLEOTIDE SEQUENCE</scope>
    <source>
        <strain evidence="8">11-3</strain>
    </source>
</reference>
<evidence type="ECO:0000256" key="3">
    <source>
        <dbReference type="ARBA" id="ARBA00022491"/>
    </source>
</evidence>